<dbReference type="InterPro" id="IPR012223">
    <property type="entry name" value="TEII"/>
</dbReference>
<dbReference type="PANTHER" id="PTHR11487:SF0">
    <property type="entry name" value="S-ACYL FATTY ACID SYNTHASE THIOESTERASE, MEDIUM CHAIN"/>
    <property type="match status" value="1"/>
</dbReference>
<evidence type="ECO:0000313" key="3">
    <source>
        <dbReference type="EMBL" id="KEK25305.1"/>
    </source>
</evidence>
<dbReference type="eggNOG" id="COG3208">
    <property type="taxonomic scope" value="Bacteria"/>
</dbReference>
<dbReference type="STRING" id="574375.AZF08_07545"/>
<evidence type="ECO:0000256" key="1">
    <source>
        <dbReference type="ARBA" id="ARBA00007169"/>
    </source>
</evidence>
<dbReference type="GO" id="GO:0008610">
    <property type="term" value="P:lipid biosynthetic process"/>
    <property type="evidence" value="ECO:0007669"/>
    <property type="project" value="TreeGrafter"/>
</dbReference>
<name>A0A073KFD8_9BACI</name>
<dbReference type="InterPro" id="IPR001031">
    <property type="entry name" value="Thioesterase"/>
</dbReference>
<evidence type="ECO:0000313" key="4">
    <source>
        <dbReference type="Proteomes" id="UP000027778"/>
    </source>
</evidence>
<feature type="domain" description="Thioesterase" evidence="2">
    <location>
        <begin position="5"/>
        <end position="231"/>
    </location>
</feature>
<comment type="caution">
    <text evidence="3">The sequence shown here is derived from an EMBL/GenBank/DDBJ whole genome shotgun (WGS) entry which is preliminary data.</text>
</comment>
<comment type="similarity">
    <text evidence="1">Belongs to the thioesterase family.</text>
</comment>
<dbReference type="RefSeq" id="WP_033673160.1">
    <property type="nucleotide sequence ID" value="NZ_JOTM01000002.1"/>
</dbReference>
<keyword evidence="4" id="KW-1185">Reference proteome</keyword>
<dbReference type="Gene3D" id="3.40.50.1820">
    <property type="entry name" value="alpha/beta hydrolase"/>
    <property type="match status" value="1"/>
</dbReference>
<sequence length="241" mass="28150">MGNFNLFCFPFAGGSSTYYLKWANDINDSIDLHLIELAGRGRRINEPLYNNVNEIVVDIYEQINEELSEKPYAFFGHSMGSLIAYELTRYIHQKQNSLPTHVFFSGSNPPHKRLKSFVHQLTDEKLKQKMMLLEGTPKEVLECEELMELILPIFKADFKVTEEYRCDLQREYLKLSCPITVLNGTQDAMIDFHDIGEWSKFTTEDCNFRQFVGGHFFINEHMRDVVEIINATMVEKQKQFI</sequence>
<dbReference type="OrthoDB" id="2213423at2"/>
<dbReference type="Proteomes" id="UP000027778">
    <property type="component" value="Unassembled WGS sequence"/>
</dbReference>
<dbReference type="Pfam" id="PF00975">
    <property type="entry name" value="Thioesterase"/>
    <property type="match status" value="1"/>
</dbReference>
<accession>A0A073KFD8</accession>
<reference evidence="3 4" key="1">
    <citation type="submission" date="2014-06" db="EMBL/GenBank/DDBJ databases">
        <title>Draft genome sequence of Bacillus gaemokensis JCM 15801 (MCCC 1A00707).</title>
        <authorList>
            <person name="Lai Q."/>
            <person name="Liu Y."/>
            <person name="Shao Z."/>
        </authorList>
    </citation>
    <scope>NUCLEOTIDE SEQUENCE [LARGE SCALE GENOMIC DNA]</scope>
    <source>
        <strain evidence="3 4">JCM 15801</strain>
    </source>
</reference>
<evidence type="ECO:0000259" key="2">
    <source>
        <dbReference type="Pfam" id="PF00975"/>
    </source>
</evidence>
<dbReference type="PANTHER" id="PTHR11487">
    <property type="entry name" value="THIOESTERASE"/>
    <property type="match status" value="1"/>
</dbReference>
<proteinExistence type="inferred from homology"/>
<dbReference type="InterPro" id="IPR029058">
    <property type="entry name" value="AB_hydrolase_fold"/>
</dbReference>
<dbReference type="SUPFAM" id="SSF53474">
    <property type="entry name" value="alpha/beta-Hydrolases"/>
    <property type="match status" value="1"/>
</dbReference>
<dbReference type="EMBL" id="JOTM01000002">
    <property type="protein sequence ID" value="KEK25305.1"/>
    <property type="molecule type" value="Genomic_DNA"/>
</dbReference>
<dbReference type="AlphaFoldDB" id="A0A073KFD8"/>
<protein>
    <recommendedName>
        <fullName evidence="2">Thioesterase domain-containing protein</fullName>
    </recommendedName>
</protein>
<gene>
    <name evidence="3" type="ORF">BAGA_11795</name>
</gene>
<organism evidence="3 4">
    <name type="scientific">Bacillus gaemokensis</name>
    <dbReference type="NCBI Taxonomy" id="574375"/>
    <lineage>
        <taxon>Bacteria</taxon>
        <taxon>Bacillati</taxon>
        <taxon>Bacillota</taxon>
        <taxon>Bacilli</taxon>
        <taxon>Bacillales</taxon>
        <taxon>Bacillaceae</taxon>
        <taxon>Bacillus</taxon>
        <taxon>Bacillus cereus group</taxon>
    </lineage>
</organism>